<keyword evidence="13" id="KW-1185">Reference proteome</keyword>
<proteinExistence type="inferred from homology"/>
<organism evidence="12 13">
    <name type="scientific">Arabidopsis suecica</name>
    <name type="common">Swedish thale-cress</name>
    <name type="synonym">Cardaminopsis suecica</name>
    <dbReference type="NCBI Taxonomy" id="45249"/>
    <lineage>
        <taxon>Eukaryota</taxon>
        <taxon>Viridiplantae</taxon>
        <taxon>Streptophyta</taxon>
        <taxon>Embryophyta</taxon>
        <taxon>Tracheophyta</taxon>
        <taxon>Spermatophyta</taxon>
        <taxon>Magnoliopsida</taxon>
        <taxon>eudicotyledons</taxon>
        <taxon>Gunneridae</taxon>
        <taxon>Pentapetalae</taxon>
        <taxon>rosids</taxon>
        <taxon>malvids</taxon>
        <taxon>Brassicales</taxon>
        <taxon>Brassicaceae</taxon>
        <taxon>Camelineae</taxon>
        <taxon>Arabidopsis</taxon>
    </lineage>
</organism>
<keyword evidence="5" id="KW-0812">Transmembrane</keyword>
<sequence>MEQTLKVYVYSEGDRPIFHQPEAIMEGIYASEGWFMKLMERSHRFLTKDPTKAHLFYLPFSSRILQQKLYVHDSHSRRNLVKYLKNYIDLIASNHPFWNRTRGSDHFFTACHDWAPAETRGPYINCIRSLCNADVGVDFVVGKDVSLPETKISSLQNPNGNIGGNRPSKRTILAFFAGNLHGYVRPILLNQWSSRPEPDMKIFNRIDHKSYIRYMKRSRFCVCAKGYEVNSPRVVESVLYGCVPVIISDNFVPPFLEILDWESFAVFVPEKEIPNLRKILISIPVRRYVEMQKRVMKVQKHFMWHDGEQARPSSAKREPRDGSSSLSSRVKIDPSIKDKKKIVTSSRPIMSDSKPRSSVSTVTAKSEAKPKVPVNSVKSTATTSAAASLAKGKAKTTSAAVSLAKGKAKREKKVYSLPGQKFDPPEEREPLRIFYESLSKQIPGSEMAEFWLMEHGMLSPDKAKRAFEKKQRKMKQIRMGTPTKPAPTFTSKAESSQKTSASKNNGLDARKKKKVVDDDDDDDDDFILSHKRRKV</sequence>
<evidence type="ECO:0000256" key="1">
    <source>
        <dbReference type="ARBA" id="ARBA00004323"/>
    </source>
</evidence>
<evidence type="ECO:0000256" key="2">
    <source>
        <dbReference type="ARBA" id="ARBA00010271"/>
    </source>
</evidence>
<dbReference type="PANTHER" id="PTHR11062">
    <property type="entry name" value="EXOSTOSIN HEPARAN SULFATE GLYCOSYLTRANSFERASE -RELATED"/>
    <property type="match status" value="1"/>
</dbReference>
<feature type="compositionally biased region" description="Basic and acidic residues" evidence="10">
    <location>
        <begin position="306"/>
        <end position="321"/>
    </location>
</feature>
<evidence type="ECO:0000256" key="7">
    <source>
        <dbReference type="ARBA" id="ARBA00022989"/>
    </source>
</evidence>
<comment type="caution">
    <text evidence="12">The sequence shown here is derived from an EMBL/GenBank/DDBJ whole genome shotgun (WGS) entry which is preliminary data.</text>
</comment>
<feature type="compositionally biased region" description="Acidic residues" evidence="10">
    <location>
        <begin position="517"/>
        <end position="526"/>
    </location>
</feature>
<dbReference type="GO" id="GO:0000139">
    <property type="term" value="C:Golgi membrane"/>
    <property type="evidence" value="ECO:0007669"/>
    <property type="project" value="UniProtKB-SubCell"/>
</dbReference>
<evidence type="ECO:0000256" key="3">
    <source>
        <dbReference type="ARBA" id="ARBA00022676"/>
    </source>
</evidence>
<dbReference type="OrthoDB" id="361835at2759"/>
<comment type="subcellular location">
    <subcellularLocation>
        <location evidence="1">Golgi apparatus membrane</location>
        <topology evidence="1">Single-pass type II membrane protein</topology>
    </subcellularLocation>
</comment>
<keyword evidence="3" id="KW-0328">Glycosyltransferase</keyword>
<evidence type="ECO:0000256" key="6">
    <source>
        <dbReference type="ARBA" id="ARBA00022968"/>
    </source>
</evidence>
<evidence type="ECO:0000259" key="11">
    <source>
        <dbReference type="Pfam" id="PF03016"/>
    </source>
</evidence>
<keyword evidence="7" id="KW-0472">Membrane</keyword>
<feature type="region of interest" description="Disordered" evidence="10">
    <location>
        <begin position="466"/>
        <end position="535"/>
    </location>
</feature>
<keyword evidence="4" id="KW-0808">Transferase</keyword>
<evidence type="ECO:0000256" key="10">
    <source>
        <dbReference type="SAM" id="MobiDB-lite"/>
    </source>
</evidence>
<keyword evidence="8" id="KW-0333">Golgi apparatus</keyword>
<feature type="domain" description="Exostosin GT47" evidence="11">
    <location>
        <begin position="2"/>
        <end position="281"/>
    </location>
</feature>
<evidence type="ECO:0000256" key="8">
    <source>
        <dbReference type="ARBA" id="ARBA00023034"/>
    </source>
</evidence>
<dbReference type="InterPro" id="IPR040911">
    <property type="entry name" value="Exostosin_GT47"/>
</dbReference>
<evidence type="ECO:0000313" key="13">
    <source>
        <dbReference type="Proteomes" id="UP000694251"/>
    </source>
</evidence>
<keyword evidence="7" id="KW-1133">Transmembrane helix</keyword>
<dbReference type="PANTHER" id="PTHR11062:SF345">
    <property type="entry name" value="EXOSTOSIN FAMILY PROTEIN"/>
    <property type="match status" value="1"/>
</dbReference>
<feature type="compositionally biased region" description="Polar residues" evidence="10">
    <location>
        <begin position="488"/>
        <end position="505"/>
    </location>
</feature>
<keyword evidence="6" id="KW-0735">Signal-anchor</keyword>
<dbReference type="Proteomes" id="UP000694251">
    <property type="component" value="Chromosome 11"/>
</dbReference>
<dbReference type="EMBL" id="JAEFBJ010000011">
    <property type="protein sequence ID" value="KAG7554939.1"/>
    <property type="molecule type" value="Genomic_DNA"/>
</dbReference>
<protein>
    <submittedName>
        <fullName evidence="12">Exostosin-like</fullName>
    </submittedName>
</protein>
<dbReference type="InterPro" id="IPR004263">
    <property type="entry name" value="Exostosin"/>
</dbReference>
<comment type="similarity">
    <text evidence="2">Belongs to the glycosyltransferase 47 family.</text>
</comment>
<feature type="region of interest" description="Disordered" evidence="10">
    <location>
        <begin position="306"/>
        <end position="381"/>
    </location>
</feature>
<evidence type="ECO:0000256" key="9">
    <source>
        <dbReference type="ARBA" id="ARBA00023180"/>
    </source>
</evidence>
<reference evidence="12 13" key="1">
    <citation type="submission" date="2020-12" db="EMBL/GenBank/DDBJ databases">
        <title>Concerted genomic and epigenomic changes stabilize Arabidopsis allopolyploids.</title>
        <authorList>
            <person name="Chen Z."/>
        </authorList>
    </citation>
    <scope>NUCLEOTIDE SEQUENCE [LARGE SCALE GENOMIC DNA]</scope>
    <source>
        <strain evidence="12">As9502</strain>
        <tissue evidence="12">Leaf</tissue>
    </source>
</reference>
<evidence type="ECO:0000256" key="4">
    <source>
        <dbReference type="ARBA" id="ARBA00022679"/>
    </source>
</evidence>
<dbReference type="AlphaFoldDB" id="A0A8T1Z7I4"/>
<name>A0A8T1Z7I4_ARASU</name>
<accession>A0A8T1Z7I4</accession>
<dbReference type="GO" id="GO:0016757">
    <property type="term" value="F:glycosyltransferase activity"/>
    <property type="evidence" value="ECO:0007669"/>
    <property type="project" value="UniProtKB-KW"/>
</dbReference>
<dbReference type="Pfam" id="PF03016">
    <property type="entry name" value="Exostosin_GT47"/>
    <property type="match status" value="1"/>
</dbReference>
<gene>
    <name evidence="12" type="ORF">ISN44_As11g011370</name>
</gene>
<evidence type="ECO:0000313" key="12">
    <source>
        <dbReference type="EMBL" id="KAG7554939.1"/>
    </source>
</evidence>
<keyword evidence="9" id="KW-0325">Glycoprotein</keyword>
<evidence type="ECO:0000256" key="5">
    <source>
        <dbReference type="ARBA" id="ARBA00022692"/>
    </source>
</evidence>